<dbReference type="EMBL" id="VNKQ01000007">
    <property type="protein sequence ID" value="KAG0650027.1"/>
    <property type="molecule type" value="Genomic_DNA"/>
</dbReference>
<dbReference type="PANTHER" id="PTHR33365">
    <property type="entry name" value="YALI0B05434P"/>
    <property type="match status" value="1"/>
</dbReference>
<dbReference type="Proteomes" id="UP000785200">
    <property type="component" value="Unassembled WGS sequence"/>
</dbReference>
<feature type="transmembrane region" description="Helical" evidence="3">
    <location>
        <begin position="38"/>
        <end position="61"/>
    </location>
</feature>
<comment type="similarity">
    <text evidence="1">Belongs to the ustYa family.</text>
</comment>
<evidence type="ECO:0000313" key="4">
    <source>
        <dbReference type="EMBL" id="KAG0650027.1"/>
    </source>
</evidence>
<gene>
    <name evidence="4" type="ORF">D0Z07_3710</name>
</gene>
<reference evidence="4" key="1">
    <citation type="submission" date="2019-07" db="EMBL/GenBank/DDBJ databases">
        <title>Hyphodiscus hymeniophilus genome sequencing and assembly.</title>
        <authorList>
            <person name="Kramer G."/>
            <person name="Nodwell J."/>
        </authorList>
    </citation>
    <scope>NUCLEOTIDE SEQUENCE</scope>
    <source>
        <strain evidence="4">ATCC 34498</strain>
    </source>
</reference>
<dbReference type="AlphaFoldDB" id="A0A9P6VL61"/>
<organism evidence="4 5">
    <name type="scientific">Hyphodiscus hymeniophilus</name>
    <dbReference type="NCBI Taxonomy" id="353542"/>
    <lineage>
        <taxon>Eukaryota</taxon>
        <taxon>Fungi</taxon>
        <taxon>Dikarya</taxon>
        <taxon>Ascomycota</taxon>
        <taxon>Pezizomycotina</taxon>
        <taxon>Leotiomycetes</taxon>
        <taxon>Helotiales</taxon>
        <taxon>Hyphodiscaceae</taxon>
        <taxon>Hyphodiscus</taxon>
    </lineage>
</organism>
<feature type="region of interest" description="Disordered" evidence="2">
    <location>
        <begin position="1"/>
        <end position="23"/>
    </location>
</feature>
<dbReference type="OrthoDB" id="3687641at2759"/>
<dbReference type="PANTHER" id="PTHR33365:SF13">
    <property type="entry name" value="TAT PATHWAY SIGNAL SEQUENCE"/>
    <property type="match status" value="1"/>
</dbReference>
<protein>
    <submittedName>
        <fullName evidence="4">Oxidase ustYa</fullName>
    </submittedName>
</protein>
<dbReference type="Pfam" id="PF11807">
    <property type="entry name" value="UstYa"/>
    <property type="match status" value="1"/>
</dbReference>
<dbReference type="GO" id="GO:0043386">
    <property type="term" value="P:mycotoxin biosynthetic process"/>
    <property type="evidence" value="ECO:0007669"/>
    <property type="project" value="InterPro"/>
</dbReference>
<evidence type="ECO:0000256" key="3">
    <source>
        <dbReference type="SAM" id="Phobius"/>
    </source>
</evidence>
<proteinExistence type="inferred from homology"/>
<sequence length="281" mass="31488">MKYSPLEDKSDQDSQPSADSESLLSVERSSGSKALPRLCTVLSAISILIVSCCLVGLGVWIGQRCFANPDDICPGHVQHYSPILKQVDTGIHIMHFNGSLLRENVFRQDAGPEVDAAWATLGVNYRSLAVPMEEAARTGLKPDQVKINEKYGGGYPANVEGLHHLHCLNLVRQSLYYNYDHYREKGEGAFTNDDNIVKHHVSHCLDIIRQQLMCQPDTGLLGQVWWDKSSPKAFVDFNTDHKCKNFDAIRQWAEERQIPEAVPGDFLQPPKESDTVFDEIP</sequence>
<feature type="compositionally biased region" description="Polar residues" evidence="2">
    <location>
        <begin position="13"/>
        <end position="23"/>
    </location>
</feature>
<feature type="region of interest" description="Disordered" evidence="2">
    <location>
        <begin position="261"/>
        <end position="281"/>
    </location>
</feature>
<feature type="compositionally biased region" description="Basic and acidic residues" evidence="2">
    <location>
        <begin position="1"/>
        <end position="12"/>
    </location>
</feature>
<evidence type="ECO:0000313" key="5">
    <source>
        <dbReference type="Proteomes" id="UP000785200"/>
    </source>
</evidence>
<comment type="caution">
    <text evidence="4">The sequence shown here is derived from an EMBL/GenBank/DDBJ whole genome shotgun (WGS) entry which is preliminary data.</text>
</comment>
<accession>A0A9P6VL61</accession>
<keyword evidence="5" id="KW-1185">Reference proteome</keyword>
<keyword evidence="3" id="KW-0472">Membrane</keyword>
<evidence type="ECO:0000256" key="1">
    <source>
        <dbReference type="ARBA" id="ARBA00035112"/>
    </source>
</evidence>
<keyword evidence="3" id="KW-0812">Transmembrane</keyword>
<dbReference type="InterPro" id="IPR021765">
    <property type="entry name" value="UstYa-like"/>
</dbReference>
<name>A0A9P6VL61_9HELO</name>
<evidence type="ECO:0000256" key="2">
    <source>
        <dbReference type="SAM" id="MobiDB-lite"/>
    </source>
</evidence>
<keyword evidence="3" id="KW-1133">Transmembrane helix</keyword>